<evidence type="ECO:0000313" key="4">
    <source>
        <dbReference type="EMBL" id="RKR97444.1"/>
    </source>
</evidence>
<dbReference type="PROSITE" id="PS50977">
    <property type="entry name" value="HTH_TETR_2"/>
    <property type="match status" value="1"/>
</dbReference>
<name>A0A495KA59_WILMA</name>
<dbReference type="AlphaFoldDB" id="A0A495KA59"/>
<feature type="domain" description="HTH tetR-type" evidence="3">
    <location>
        <begin position="18"/>
        <end position="78"/>
    </location>
</feature>
<dbReference type="InterPro" id="IPR001647">
    <property type="entry name" value="HTH_TetR"/>
</dbReference>
<protein>
    <submittedName>
        <fullName evidence="4">TetR family transcriptional regulator</fullName>
    </submittedName>
</protein>
<reference evidence="4 5" key="1">
    <citation type="submission" date="2018-10" db="EMBL/GenBank/DDBJ databases">
        <title>Sequencing the genomes of 1000 actinobacteria strains.</title>
        <authorList>
            <person name="Klenk H.-P."/>
        </authorList>
    </citation>
    <scope>NUCLEOTIDE SEQUENCE [LARGE SCALE GENOMIC DNA]</scope>
    <source>
        <strain evidence="4 5">DSM 44343</strain>
    </source>
</reference>
<evidence type="ECO:0000259" key="3">
    <source>
        <dbReference type="PROSITE" id="PS50977"/>
    </source>
</evidence>
<gene>
    <name evidence="4" type="ORF">DFJ75_4315</name>
</gene>
<dbReference type="Gene3D" id="1.10.357.10">
    <property type="entry name" value="Tetracycline Repressor, domain 2"/>
    <property type="match status" value="1"/>
</dbReference>
<feature type="DNA-binding region" description="H-T-H motif" evidence="2">
    <location>
        <begin position="41"/>
        <end position="60"/>
    </location>
</feature>
<dbReference type="SUPFAM" id="SSF46689">
    <property type="entry name" value="Homeodomain-like"/>
    <property type="match status" value="1"/>
</dbReference>
<keyword evidence="1 2" id="KW-0238">DNA-binding</keyword>
<sequence>MVSEHALCYGGFMPRPRVHDHDHLLDVAEKLAVDSGPAAVTVRALSEATGVSNGAIYNAFGSRAGLVGRVWLRAAGQFLALQRDTVTRTLAEGSGRESAVEAVVAAADTPAVFSIEHPVSARFLLTVRREELLGSGDIPADIADELRTLDKTLGDLLIQLSRALWDRTDRQTVAIIRDCVVELSTALLLRGKHIPDAPARERLAAAVRGVLSIPPPPARSSKK</sequence>
<dbReference type="EMBL" id="RBKV01000001">
    <property type="protein sequence ID" value="RKR97444.1"/>
    <property type="molecule type" value="Genomic_DNA"/>
</dbReference>
<proteinExistence type="predicted"/>
<organism evidence="4 5">
    <name type="scientific">Williamsia marianensis</name>
    <dbReference type="NCBI Taxonomy" id="85044"/>
    <lineage>
        <taxon>Bacteria</taxon>
        <taxon>Bacillati</taxon>
        <taxon>Actinomycetota</taxon>
        <taxon>Actinomycetes</taxon>
        <taxon>Mycobacteriales</taxon>
        <taxon>Nocardiaceae</taxon>
        <taxon>Williamsia</taxon>
    </lineage>
</organism>
<comment type="caution">
    <text evidence="4">The sequence shown here is derived from an EMBL/GenBank/DDBJ whole genome shotgun (WGS) entry which is preliminary data.</text>
</comment>
<dbReference type="InterPro" id="IPR009057">
    <property type="entry name" value="Homeodomain-like_sf"/>
</dbReference>
<evidence type="ECO:0000313" key="5">
    <source>
        <dbReference type="Proteomes" id="UP000274762"/>
    </source>
</evidence>
<dbReference type="Proteomes" id="UP000274762">
    <property type="component" value="Unassembled WGS sequence"/>
</dbReference>
<evidence type="ECO:0000256" key="1">
    <source>
        <dbReference type="ARBA" id="ARBA00023125"/>
    </source>
</evidence>
<dbReference type="Pfam" id="PF00440">
    <property type="entry name" value="TetR_N"/>
    <property type="match status" value="1"/>
</dbReference>
<accession>A0A495KA59</accession>
<evidence type="ECO:0000256" key="2">
    <source>
        <dbReference type="PROSITE-ProRule" id="PRU00335"/>
    </source>
</evidence>
<dbReference type="GO" id="GO:0003677">
    <property type="term" value="F:DNA binding"/>
    <property type="evidence" value="ECO:0007669"/>
    <property type="project" value="UniProtKB-UniRule"/>
</dbReference>